<dbReference type="InterPro" id="IPR044678">
    <property type="entry name" value="COR27/28"/>
</dbReference>
<dbReference type="EMBL" id="SMOL01000401">
    <property type="protein sequence ID" value="KAB2619386.1"/>
    <property type="molecule type" value="Genomic_DNA"/>
</dbReference>
<reference evidence="2 3" key="1">
    <citation type="submission" date="2019-09" db="EMBL/GenBank/DDBJ databases">
        <authorList>
            <person name="Ou C."/>
        </authorList>
    </citation>
    <scope>NUCLEOTIDE SEQUENCE [LARGE SCALE GENOMIC DNA]</scope>
    <source>
        <strain evidence="2">S2</strain>
        <tissue evidence="2">Leaf</tissue>
    </source>
</reference>
<name>A0A5N5GUV3_9ROSA</name>
<organism evidence="2 3">
    <name type="scientific">Pyrus ussuriensis x Pyrus communis</name>
    <dbReference type="NCBI Taxonomy" id="2448454"/>
    <lineage>
        <taxon>Eukaryota</taxon>
        <taxon>Viridiplantae</taxon>
        <taxon>Streptophyta</taxon>
        <taxon>Embryophyta</taxon>
        <taxon>Tracheophyta</taxon>
        <taxon>Spermatophyta</taxon>
        <taxon>Magnoliopsida</taxon>
        <taxon>eudicotyledons</taxon>
        <taxon>Gunneridae</taxon>
        <taxon>Pentapetalae</taxon>
        <taxon>rosids</taxon>
        <taxon>fabids</taxon>
        <taxon>Rosales</taxon>
        <taxon>Rosaceae</taxon>
        <taxon>Amygdaloideae</taxon>
        <taxon>Maleae</taxon>
        <taxon>Pyrus</taxon>
    </lineage>
</organism>
<sequence length="248" mass="27428">MDNFIGGELKVSMQTGERLGGDVAPAEDPPSDGLGIAAPTETMSTEWTDEKHSMYLKSMEASFVNQLYNSMDSRGRNSQKGNSSHPKLSRQKQPQFNSRAPSGRFKVLRGGCWQKVNFVRAEAEARADEDLLANPWFLHFRSAGKPKEFESPIVQELDTSLCEEVDSSRKKEMTGAPATCSTQFHASHSQLRHQDMIGSNTEVSDQNFVDEDIKEKAVGSCDGKRMKTLILNTSSNDQVVPLRKPAGT</sequence>
<proteinExistence type="predicted"/>
<dbReference type="PANTHER" id="PTHR33676">
    <property type="entry name" value="COLD REGULATED PROTEIN 27"/>
    <property type="match status" value="1"/>
</dbReference>
<feature type="region of interest" description="Disordered" evidence="1">
    <location>
        <begin position="1"/>
        <end position="45"/>
    </location>
</feature>
<reference evidence="2 3" key="3">
    <citation type="submission" date="2019-11" db="EMBL/GenBank/DDBJ databases">
        <title>A de novo genome assembly of a pear dwarfing rootstock.</title>
        <authorList>
            <person name="Wang F."/>
            <person name="Wang J."/>
            <person name="Li S."/>
            <person name="Zhang Y."/>
            <person name="Fang M."/>
            <person name="Ma L."/>
            <person name="Zhao Y."/>
            <person name="Jiang S."/>
        </authorList>
    </citation>
    <scope>NUCLEOTIDE SEQUENCE [LARGE SCALE GENOMIC DNA]</scope>
    <source>
        <strain evidence="2">S2</strain>
        <tissue evidence="2">Leaf</tissue>
    </source>
</reference>
<dbReference type="AlphaFoldDB" id="A0A5N5GUV3"/>
<dbReference type="Proteomes" id="UP000327157">
    <property type="component" value="Chromosome 15"/>
</dbReference>
<accession>A0A5N5GUV3</accession>
<evidence type="ECO:0000313" key="2">
    <source>
        <dbReference type="EMBL" id="KAB2619386.1"/>
    </source>
</evidence>
<protein>
    <submittedName>
        <fullName evidence="2">Uncharacterized protein</fullName>
    </submittedName>
</protein>
<evidence type="ECO:0000256" key="1">
    <source>
        <dbReference type="SAM" id="MobiDB-lite"/>
    </source>
</evidence>
<comment type="caution">
    <text evidence="2">The sequence shown here is derived from an EMBL/GenBank/DDBJ whole genome shotgun (WGS) entry which is preliminary data.</text>
</comment>
<dbReference type="OrthoDB" id="1923282at2759"/>
<feature type="region of interest" description="Disordered" evidence="1">
    <location>
        <begin position="71"/>
        <end position="103"/>
    </location>
</feature>
<keyword evidence="3" id="KW-1185">Reference proteome</keyword>
<dbReference type="GO" id="GO:0009409">
    <property type="term" value="P:response to cold"/>
    <property type="evidence" value="ECO:0007669"/>
    <property type="project" value="InterPro"/>
</dbReference>
<gene>
    <name evidence="2" type="ORF">D8674_015255</name>
</gene>
<feature type="compositionally biased region" description="Polar residues" evidence="1">
    <location>
        <begin position="71"/>
        <end position="100"/>
    </location>
</feature>
<evidence type="ECO:0000313" key="3">
    <source>
        <dbReference type="Proteomes" id="UP000327157"/>
    </source>
</evidence>
<dbReference type="GO" id="GO:0042752">
    <property type="term" value="P:regulation of circadian rhythm"/>
    <property type="evidence" value="ECO:0007669"/>
    <property type="project" value="InterPro"/>
</dbReference>
<dbReference type="PANTHER" id="PTHR33676:SF3">
    <property type="entry name" value="COLD-REGULATED PROTEIN 27"/>
    <property type="match status" value="1"/>
</dbReference>
<reference evidence="3" key="2">
    <citation type="submission" date="2019-10" db="EMBL/GenBank/DDBJ databases">
        <title>A de novo genome assembly of a pear dwarfing rootstock.</title>
        <authorList>
            <person name="Wang F."/>
            <person name="Wang J."/>
            <person name="Li S."/>
            <person name="Zhang Y."/>
            <person name="Fang M."/>
            <person name="Ma L."/>
            <person name="Zhao Y."/>
            <person name="Jiang S."/>
        </authorList>
    </citation>
    <scope>NUCLEOTIDE SEQUENCE [LARGE SCALE GENOMIC DNA]</scope>
</reference>